<dbReference type="Gene3D" id="3.30.2400.10">
    <property type="entry name" value="Major capsid protein gp5"/>
    <property type="match status" value="1"/>
</dbReference>
<dbReference type="RefSeq" id="WP_053101793.1">
    <property type="nucleotide sequence ID" value="NZ_CP012365.1"/>
</dbReference>
<dbReference type="Pfam" id="PF05065">
    <property type="entry name" value="Phage_capsid"/>
    <property type="match status" value="1"/>
</dbReference>
<name>A0A0K1XGT9_9GAMM</name>
<feature type="domain" description="Phage capsid-like C-terminal" evidence="2">
    <location>
        <begin position="130"/>
        <end position="386"/>
    </location>
</feature>
<reference evidence="3 4" key="1">
    <citation type="journal article" date="2015" name="Genome Announc.">
        <title>Genome Sequences of Oblitimonas alkaliphila gen. nov. sp. nov. (Proposed), a Novel Bacterium of the Pseudomonadaceae Family.</title>
        <authorList>
            <person name="Lauer A.C."/>
            <person name="Nicholson A.C."/>
            <person name="Humrighouse B.W."/>
            <person name="Emery B."/>
            <person name="Drobish A."/>
            <person name="Juieng P."/>
            <person name="Loparev V."/>
            <person name="McQuiston J.R."/>
        </authorList>
    </citation>
    <scope>NUCLEOTIDE SEQUENCE [LARGE SCALE GENOMIC DNA]</scope>
    <source>
        <strain evidence="3 4">E5571</strain>
    </source>
</reference>
<organism evidence="3 4">
    <name type="scientific">Thiopseudomonas alkaliphila</name>
    <dbReference type="NCBI Taxonomy" id="1697053"/>
    <lineage>
        <taxon>Bacteria</taxon>
        <taxon>Pseudomonadati</taxon>
        <taxon>Pseudomonadota</taxon>
        <taxon>Gammaproteobacteria</taxon>
        <taxon>Pseudomonadales</taxon>
        <taxon>Pseudomonadaceae</taxon>
        <taxon>Thiopseudomonas</taxon>
    </lineage>
</organism>
<evidence type="ECO:0000259" key="2">
    <source>
        <dbReference type="Pfam" id="PF05065"/>
    </source>
</evidence>
<dbReference type="InterPro" id="IPR024455">
    <property type="entry name" value="Phage_capsid"/>
</dbReference>
<dbReference type="NCBIfam" id="TIGR01554">
    <property type="entry name" value="major_cap_HK97"/>
    <property type="match status" value="1"/>
</dbReference>
<dbReference type="SUPFAM" id="SSF56563">
    <property type="entry name" value="Major capsid protein gp5"/>
    <property type="match status" value="1"/>
</dbReference>
<evidence type="ECO:0000256" key="1">
    <source>
        <dbReference type="ARBA" id="ARBA00004328"/>
    </source>
</evidence>
<dbReference type="STRING" id="1697053.AKN87_01820"/>
<dbReference type="PATRIC" id="fig|1698445.3.peg.2327"/>
<accession>A0A0K1XGT9</accession>
<keyword evidence="4" id="KW-1185">Reference proteome</keyword>
<evidence type="ECO:0000313" key="4">
    <source>
        <dbReference type="Proteomes" id="UP000063953"/>
    </source>
</evidence>
<dbReference type="EMBL" id="CP012365">
    <property type="protein sequence ID" value="AKX60469.1"/>
    <property type="molecule type" value="Genomic_DNA"/>
</dbReference>
<dbReference type="Gene3D" id="3.30.2320.10">
    <property type="entry name" value="hypothetical protein PF0899 domain"/>
    <property type="match status" value="1"/>
</dbReference>
<dbReference type="InterPro" id="IPR054612">
    <property type="entry name" value="Phage_capsid-like_C"/>
</dbReference>
<comment type="subcellular location">
    <subcellularLocation>
        <location evidence="1">Virion</location>
    </subcellularLocation>
</comment>
<dbReference type="Proteomes" id="UP000063953">
    <property type="component" value="Chromosome"/>
</dbReference>
<sequence>MPGLSVEAVREEISATLKKVGDKLRTQAEHTNKELEKYGRMGEETRASVDKLLMEQGALQARLNAAEQAIVAQDKGHQEDGQMTLGARLVSAEAFTQVNSSWRGIHRVSAPRSEITTATAGELVQPDHRGLILPAQRRMTVRDLIMPGETSSNAIEYVQETGFTNNAGVVAEGAQKPYSDIAFDLVTTNVRTIAHLFKVSRQMLDDAPALQSYIDGRASYGLQLAEEKQLLFGDGTGQNLKGIVPSAQTFNAEFEPEMQTVIDRVRLALLQVALAEYAADGLVLNPVDWAMIETTKDKEGRYIVGNAINGATPTLWNMPVVETQAMTKSNFLAGAFGMGAQIFDRMEIEVLISTENDKDFEKNMATIRAEERLAFAVYRPEAFVTGSTVITP</sequence>
<evidence type="ECO:0000313" key="3">
    <source>
        <dbReference type="EMBL" id="AKX60469.1"/>
    </source>
</evidence>
<protein>
    <submittedName>
        <fullName evidence="3">Capsid protein</fullName>
    </submittedName>
</protein>
<proteinExistence type="predicted"/>
<gene>
    <name evidence="3" type="ORF">AKN88_11430</name>
</gene>
<dbReference type="AlphaFoldDB" id="A0A0K1XGT9"/>